<accession>B7JXN7</accession>
<dbReference type="EMBL" id="CP001287">
    <property type="protein sequence ID" value="ACK64794.1"/>
    <property type="molecule type" value="Genomic_DNA"/>
</dbReference>
<dbReference type="eggNOG" id="COG0463">
    <property type="taxonomic scope" value="Bacteria"/>
</dbReference>
<evidence type="ECO:0000313" key="3">
    <source>
        <dbReference type="Proteomes" id="UP000008204"/>
    </source>
</evidence>
<dbReference type="InterPro" id="IPR001173">
    <property type="entry name" value="Glyco_trans_2-like"/>
</dbReference>
<dbReference type="HOGENOM" id="CLU_025996_0_7_3"/>
<dbReference type="SUPFAM" id="SSF53448">
    <property type="entry name" value="Nucleotide-diphospho-sugar transferases"/>
    <property type="match status" value="1"/>
</dbReference>
<dbReference type="PANTHER" id="PTHR22916:SF3">
    <property type="entry name" value="UDP-GLCNAC:BETAGAL BETA-1,3-N-ACETYLGLUCOSAMINYLTRANSFERASE-LIKE PROTEIN 1"/>
    <property type="match status" value="1"/>
</dbReference>
<dbReference type="Gene3D" id="3.90.550.10">
    <property type="entry name" value="Spore Coat Polysaccharide Biosynthesis Protein SpsA, Chain A"/>
    <property type="match status" value="1"/>
</dbReference>
<dbReference type="InterPro" id="IPR029044">
    <property type="entry name" value="Nucleotide-diphossugar_trans"/>
</dbReference>
<proteinExistence type="predicted"/>
<dbReference type="Proteomes" id="UP000008204">
    <property type="component" value="Chromosome"/>
</dbReference>
<keyword evidence="3" id="KW-1185">Reference proteome</keyword>
<feature type="domain" description="Glycosyltransferase 2-like" evidence="1">
    <location>
        <begin position="10"/>
        <end position="150"/>
    </location>
</feature>
<dbReference type="PANTHER" id="PTHR22916">
    <property type="entry name" value="GLYCOSYLTRANSFERASE"/>
    <property type="match status" value="1"/>
</dbReference>
<dbReference type="KEGG" id="cyp:PCC8801_0710"/>
<dbReference type="CAZy" id="GT2">
    <property type="family name" value="Glycosyltransferase Family 2"/>
</dbReference>
<organism evidence="2 3">
    <name type="scientific">Rippkaea orientalis (strain PCC 8801 / RF-1)</name>
    <name type="common">Cyanothece sp. (strain PCC 8801)</name>
    <dbReference type="NCBI Taxonomy" id="41431"/>
    <lineage>
        <taxon>Bacteria</taxon>
        <taxon>Bacillati</taxon>
        <taxon>Cyanobacteriota</taxon>
        <taxon>Cyanophyceae</taxon>
        <taxon>Oscillatoriophycideae</taxon>
        <taxon>Chroococcales</taxon>
        <taxon>Aphanothecaceae</taxon>
        <taxon>Rippkaea</taxon>
        <taxon>Rippkaea orientalis</taxon>
    </lineage>
</organism>
<gene>
    <name evidence="2" type="ordered locus">PCC8801_0710</name>
</gene>
<dbReference type="GO" id="GO:0016758">
    <property type="term" value="F:hexosyltransferase activity"/>
    <property type="evidence" value="ECO:0007669"/>
    <property type="project" value="UniProtKB-ARBA"/>
</dbReference>
<dbReference type="AlphaFoldDB" id="B7JXN7"/>
<dbReference type="STRING" id="41431.PCC8801_0710"/>
<protein>
    <submittedName>
        <fullName evidence="2">Glycosyl transferase family 2</fullName>
    </submittedName>
</protein>
<dbReference type="RefSeq" id="WP_012594070.1">
    <property type="nucleotide sequence ID" value="NC_011726.1"/>
</dbReference>
<keyword evidence="2" id="KW-0808">Transferase</keyword>
<evidence type="ECO:0000259" key="1">
    <source>
        <dbReference type="Pfam" id="PF00535"/>
    </source>
</evidence>
<sequence length="348" mass="41034">MKASQTPKVSIVLPSLNNRQYLEERFETILNQTFTDWELVIIDNYSDDGAWELIKEFAQRDTRFRISQAPREGIYINWNNCIRLARGEYIYIATNDDTMTPDCLEKMVKALEQYPDCEICHVKCKIIDGKGKELKGYWEKLPASQFYGDLMNKSHIRFAPYDGILYCALSTVYFGPLQLLIRRSVFDKVGFFPLEWGSEGDFEWGMRAALVCNTIHIPETLVAWRIHPQQSTNIQAHKTSAQKIRFIEMVQAALPILEKYNPEFYKRLRLEKLLFIYRRQQLRAAIKEACQWDQKLRCVWNFLTLSPTFLAEFLYRRTFFPRTQSDDLTYIQEELKILGLEQSIKILD</sequence>
<dbReference type="OrthoDB" id="9771846at2"/>
<evidence type="ECO:0000313" key="2">
    <source>
        <dbReference type="EMBL" id="ACK64794.1"/>
    </source>
</evidence>
<dbReference type="Pfam" id="PF00535">
    <property type="entry name" value="Glycos_transf_2"/>
    <property type="match status" value="1"/>
</dbReference>
<reference evidence="3" key="1">
    <citation type="journal article" date="2011" name="MBio">
        <title>Novel metabolic attributes of the genus Cyanothece, comprising a group of unicellular nitrogen-fixing Cyanobacteria.</title>
        <authorList>
            <person name="Bandyopadhyay A."/>
            <person name="Elvitigala T."/>
            <person name="Welsh E."/>
            <person name="Stockel J."/>
            <person name="Liberton M."/>
            <person name="Min H."/>
            <person name="Sherman L.A."/>
            <person name="Pakrasi H.B."/>
        </authorList>
    </citation>
    <scope>NUCLEOTIDE SEQUENCE [LARGE SCALE GENOMIC DNA]</scope>
    <source>
        <strain evidence="3">PCC 8801</strain>
    </source>
</reference>
<name>B7JXN7_RIPO1</name>